<name>A0AAV3WZY8_9CYAN</name>
<organism evidence="1 2">
    <name type="scientific">Microseira wollei NIES-4236</name>
    <dbReference type="NCBI Taxonomy" id="2530354"/>
    <lineage>
        <taxon>Bacteria</taxon>
        <taxon>Bacillati</taxon>
        <taxon>Cyanobacteriota</taxon>
        <taxon>Cyanophyceae</taxon>
        <taxon>Oscillatoriophycideae</taxon>
        <taxon>Aerosakkonematales</taxon>
        <taxon>Aerosakkonemataceae</taxon>
        <taxon>Microseira</taxon>
    </lineage>
</organism>
<dbReference type="Proteomes" id="UP001050975">
    <property type="component" value="Unassembled WGS sequence"/>
</dbReference>
<accession>A0AAV3WZY8</accession>
<keyword evidence="2" id="KW-1185">Reference proteome</keyword>
<dbReference type="AlphaFoldDB" id="A0AAV3WZY8"/>
<protein>
    <submittedName>
        <fullName evidence="1">Uncharacterized protein</fullName>
    </submittedName>
</protein>
<evidence type="ECO:0000313" key="2">
    <source>
        <dbReference type="Proteomes" id="UP001050975"/>
    </source>
</evidence>
<gene>
    <name evidence="1" type="ORF">MiSe_07050</name>
</gene>
<reference evidence="1" key="1">
    <citation type="submission" date="2019-10" db="EMBL/GenBank/DDBJ databases">
        <title>Draft genome sequece of Microseira wollei NIES-4236.</title>
        <authorList>
            <person name="Yamaguchi H."/>
            <person name="Suzuki S."/>
            <person name="Kawachi M."/>
        </authorList>
    </citation>
    <scope>NUCLEOTIDE SEQUENCE</scope>
    <source>
        <strain evidence="1">NIES-4236</strain>
    </source>
</reference>
<proteinExistence type="predicted"/>
<dbReference type="EMBL" id="BLAY01000006">
    <property type="protein sequence ID" value="GET35957.1"/>
    <property type="molecule type" value="Genomic_DNA"/>
</dbReference>
<comment type="caution">
    <text evidence="1">The sequence shown here is derived from an EMBL/GenBank/DDBJ whole genome shotgun (WGS) entry which is preliminary data.</text>
</comment>
<evidence type="ECO:0000313" key="1">
    <source>
        <dbReference type="EMBL" id="GET35957.1"/>
    </source>
</evidence>
<sequence>MEADLPEYYIVVERPIKVVSTKDGGMTVLKYNFETGGFDYGMEYLSRVMFGKDDVEKVSEEEFVQHVEKLRGSSLKGEGTVYDLYQLINDMEDDAKEKGEDLTVEDKALIVSLRRRTYQLFEESQKS</sequence>
<dbReference type="RefSeq" id="WP_226574885.1">
    <property type="nucleotide sequence ID" value="NZ_BLAY01000006.1"/>
</dbReference>